<dbReference type="SMART" id="SM00220">
    <property type="entry name" value="S_TKc"/>
    <property type="match status" value="1"/>
</dbReference>
<evidence type="ECO:0000256" key="19">
    <source>
        <dbReference type="SAM" id="SignalP"/>
    </source>
</evidence>
<evidence type="ECO:0000256" key="11">
    <source>
        <dbReference type="ARBA" id="ARBA00022840"/>
    </source>
</evidence>
<evidence type="ECO:0000256" key="8">
    <source>
        <dbReference type="ARBA" id="ARBA00022737"/>
    </source>
</evidence>
<evidence type="ECO:0000256" key="7">
    <source>
        <dbReference type="ARBA" id="ARBA00022729"/>
    </source>
</evidence>
<evidence type="ECO:0000313" key="22">
    <source>
        <dbReference type="EMBL" id="KAH9302301.1"/>
    </source>
</evidence>
<feature type="non-terminal residue" evidence="22">
    <location>
        <position position="741"/>
    </location>
</feature>
<keyword evidence="11 16" id="KW-0067">ATP-binding</keyword>
<protein>
    <recommendedName>
        <fullName evidence="24">Cysteine-rich receptor-like protein kinase 10</fullName>
    </recommendedName>
</protein>
<keyword evidence="4" id="KW-0597">Phosphoprotein</keyword>
<evidence type="ECO:0000256" key="9">
    <source>
        <dbReference type="ARBA" id="ARBA00022741"/>
    </source>
</evidence>
<keyword evidence="12 18" id="KW-1133">Transmembrane helix</keyword>
<feature type="domain" description="Gnk2-homologous" evidence="21">
    <location>
        <begin position="135"/>
        <end position="242"/>
    </location>
</feature>
<accession>A0AA38CJ05</accession>
<dbReference type="FunFam" id="3.30.200.20:FF:000177">
    <property type="entry name" value="Cysteine-rich receptor-like protein kinase 2"/>
    <property type="match status" value="1"/>
</dbReference>
<evidence type="ECO:0000256" key="4">
    <source>
        <dbReference type="ARBA" id="ARBA00022553"/>
    </source>
</evidence>
<dbReference type="PANTHER" id="PTHR47973">
    <property type="entry name" value="CYSTEINE-RICH RECEPTOR-LIKE PROTEIN KINASE 3"/>
    <property type="match status" value="1"/>
</dbReference>
<dbReference type="FunFam" id="1.10.510.10:FF:000343">
    <property type="entry name" value="Cysteine-rich receptor-like protein kinase 28"/>
    <property type="match status" value="1"/>
</dbReference>
<evidence type="ECO:0000259" key="20">
    <source>
        <dbReference type="PROSITE" id="PS50011"/>
    </source>
</evidence>
<dbReference type="Proteomes" id="UP000824469">
    <property type="component" value="Unassembled WGS sequence"/>
</dbReference>
<evidence type="ECO:0000256" key="14">
    <source>
        <dbReference type="ARBA" id="ARBA00023170"/>
    </source>
</evidence>
<dbReference type="CDD" id="cd23509">
    <property type="entry name" value="Gnk2-like"/>
    <property type="match status" value="2"/>
</dbReference>
<dbReference type="AlphaFoldDB" id="A0AA38CJ05"/>
<dbReference type="PROSITE" id="PS00107">
    <property type="entry name" value="PROTEIN_KINASE_ATP"/>
    <property type="match status" value="1"/>
</dbReference>
<feature type="binding site" evidence="16">
    <location>
        <position position="388"/>
    </location>
    <ligand>
        <name>ATP</name>
        <dbReference type="ChEBI" id="CHEBI:30616"/>
    </ligand>
</feature>
<evidence type="ECO:0000256" key="16">
    <source>
        <dbReference type="PROSITE-ProRule" id="PRU10141"/>
    </source>
</evidence>
<evidence type="ECO:0000256" key="17">
    <source>
        <dbReference type="SAM" id="MobiDB-lite"/>
    </source>
</evidence>
<evidence type="ECO:0000256" key="2">
    <source>
        <dbReference type="ARBA" id="ARBA00004167"/>
    </source>
</evidence>
<dbReference type="EMBL" id="JAHRHJ020000009">
    <property type="protein sequence ID" value="KAH9302301.1"/>
    <property type="molecule type" value="Genomic_DNA"/>
</dbReference>
<keyword evidence="13 18" id="KW-0472">Membrane</keyword>
<dbReference type="GO" id="GO:0016020">
    <property type="term" value="C:membrane"/>
    <property type="evidence" value="ECO:0007669"/>
    <property type="project" value="UniProtKB-SubCell"/>
</dbReference>
<evidence type="ECO:0000256" key="13">
    <source>
        <dbReference type="ARBA" id="ARBA00023136"/>
    </source>
</evidence>
<dbReference type="InterPro" id="IPR052059">
    <property type="entry name" value="CR_Ser/Thr_kinase"/>
</dbReference>
<feature type="region of interest" description="Disordered" evidence="17">
    <location>
        <begin position="250"/>
        <end position="280"/>
    </location>
</feature>
<dbReference type="InterPro" id="IPR008271">
    <property type="entry name" value="Ser/Thr_kinase_AS"/>
</dbReference>
<comment type="caution">
    <text evidence="22">The sequence shown here is derived from an EMBL/GenBank/DDBJ whole genome shotgun (WGS) entry which is preliminary data.</text>
</comment>
<feature type="chain" id="PRO_5041405964" description="Cysteine-rich receptor-like protein kinase 10" evidence="19">
    <location>
        <begin position="23"/>
        <end position="741"/>
    </location>
</feature>
<evidence type="ECO:0000256" key="1">
    <source>
        <dbReference type="ARBA" id="ARBA00002571"/>
    </source>
</evidence>
<feature type="compositionally biased region" description="Pro residues" evidence="17">
    <location>
        <begin position="250"/>
        <end position="262"/>
    </location>
</feature>
<gene>
    <name evidence="22" type="ORF">KI387_013884</name>
</gene>
<dbReference type="InterPro" id="IPR017441">
    <property type="entry name" value="Protein_kinase_ATP_BS"/>
</dbReference>
<dbReference type="OMA" id="CIQETDS"/>
<dbReference type="GO" id="GO:0004674">
    <property type="term" value="F:protein serine/threonine kinase activity"/>
    <property type="evidence" value="ECO:0007669"/>
    <property type="project" value="UniProtKB-KW"/>
</dbReference>
<evidence type="ECO:0008006" key="24">
    <source>
        <dbReference type="Google" id="ProtNLM"/>
    </source>
</evidence>
<dbReference type="InterPro" id="IPR011009">
    <property type="entry name" value="Kinase-like_dom_sf"/>
</dbReference>
<dbReference type="CDD" id="cd14066">
    <property type="entry name" value="STKc_IRAK"/>
    <property type="match status" value="1"/>
</dbReference>
<keyword evidence="7 19" id="KW-0732">Signal</keyword>
<evidence type="ECO:0000256" key="6">
    <source>
        <dbReference type="ARBA" id="ARBA00022692"/>
    </source>
</evidence>
<keyword evidence="6 18" id="KW-0812">Transmembrane</keyword>
<dbReference type="PROSITE" id="PS51473">
    <property type="entry name" value="GNK2"/>
    <property type="match status" value="2"/>
</dbReference>
<keyword evidence="3" id="KW-0723">Serine/threonine-protein kinase</keyword>
<sequence length="741" mass="82233">MKMSFNPYFSILILLFLPSVFPSVTFEYRRSACNKASTYTQGSTYSSNLSLHITDLLRSTPQSSGFNTSTRGQSPNKIYGLLQCIGNISAQKCSACSREANKTLHKECANKIGGRVWMDYCFLRYDHTNFISALDSDAQVLLNEKDVKENTETFISTTSTLLSNLSDEVYNPANKLGAVGTATYSASKLVYGLVQCGRDISINNCRTCLTTAKKAVEDCCSIKQGAQALSGSCTLRYEIYPFFDSTYSSPPPPNLSSSPPSPNSSSSPTSSEAHKRKSNEKSSSKLPIILGIVGGIILVLVICLIGMRKRVKAAIVGRPGTLVTHHKDRDGFSPESGLLMQKQHLIFSLEELAEATDNFHDNKKLGEGGFGAVYKGTTRDRKEIAVKKLSARSTQGKNDFMNEVKLVPNVQHRNLVKLLGCCAEGDEKLLVYEHFPNKSLDTFLFDPEKRKQLDWEKRYNIIIGIARGLLYLHEDSHTRIIHRDIKANNILLDEELDPKIADFGLARFFPEDQTQIQTRAAGTYGYMAPEYAMRGQLSVKADVYSFGVLLLEIVGGRKNLDFQCTPEMQNLLDWTWRLYTEGDALSMVDSTTRKTYLQEQALRCIHVGLLCVQADAADRPAMSNVIMMISSSSVTLPNPEKPAFINMSSVKETSSTTWFPSVNETSVIQVEPRCGAGEHKTTLIKDVLKRDMHNIDLGETLDVIGKKMDVSNSFMLLPCNAMETLIGRGVTCKIERQTKAP</sequence>
<dbReference type="Gene3D" id="3.30.200.20">
    <property type="entry name" value="Phosphorylase Kinase, domain 1"/>
    <property type="match status" value="1"/>
</dbReference>
<dbReference type="Gene3D" id="1.10.510.10">
    <property type="entry name" value="Transferase(Phosphotransferase) domain 1"/>
    <property type="match status" value="1"/>
</dbReference>
<organism evidence="22 23">
    <name type="scientific">Taxus chinensis</name>
    <name type="common">Chinese yew</name>
    <name type="synonym">Taxus wallichiana var. chinensis</name>
    <dbReference type="NCBI Taxonomy" id="29808"/>
    <lineage>
        <taxon>Eukaryota</taxon>
        <taxon>Viridiplantae</taxon>
        <taxon>Streptophyta</taxon>
        <taxon>Embryophyta</taxon>
        <taxon>Tracheophyta</taxon>
        <taxon>Spermatophyta</taxon>
        <taxon>Pinopsida</taxon>
        <taxon>Pinidae</taxon>
        <taxon>Conifers II</taxon>
        <taxon>Cupressales</taxon>
        <taxon>Taxaceae</taxon>
        <taxon>Taxus</taxon>
    </lineage>
</organism>
<evidence type="ECO:0000256" key="12">
    <source>
        <dbReference type="ARBA" id="ARBA00022989"/>
    </source>
</evidence>
<dbReference type="Gene3D" id="3.30.430.20">
    <property type="entry name" value="Gnk2 domain, C-X8-C-X2-C motif"/>
    <property type="match status" value="2"/>
</dbReference>
<dbReference type="Pfam" id="PF01657">
    <property type="entry name" value="Stress-antifung"/>
    <property type="match status" value="2"/>
</dbReference>
<keyword evidence="8" id="KW-0677">Repeat</keyword>
<comment type="subcellular location">
    <subcellularLocation>
        <location evidence="2">Membrane</location>
        <topology evidence="2">Single-pass membrane protein</topology>
    </subcellularLocation>
</comment>
<dbReference type="InterPro" id="IPR038408">
    <property type="entry name" value="GNK2_sf"/>
</dbReference>
<dbReference type="InterPro" id="IPR000719">
    <property type="entry name" value="Prot_kinase_dom"/>
</dbReference>
<evidence type="ECO:0000256" key="18">
    <source>
        <dbReference type="SAM" id="Phobius"/>
    </source>
</evidence>
<keyword evidence="10" id="KW-0418">Kinase</keyword>
<feature type="signal peptide" evidence="19">
    <location>
        <begin position="1"/>
        <end position="22"/>
    </location>
</feature>
<comment type="function">
    <text evidence="1">Exerts antifungal activity through its carbohydrate-binding specificity.</text>
</comment>
<dbReference type="InterPro" id="IPR001245">
    <property type="entry name" value="Ser-Thr/Tyr_kinase_cat_dom"/>
</dbReference>
<dbReference type="InterPro" id="IPR002902">
    <property type="entry name" value="GNK2"/>
</dbReference>
<keyword evidence="15" id="KW-0325">Glycoprotein</keyword>
<keyword evidence="23" id="KW-1185">Reference proteome</keyword>
<dbReference type="PROSITE" id="PS50011">
    <property type="entry name" value="PROTEIN_KINASE_DOM"/>
    <property type="match status" value="1"/>
</dbReference>
<evidence type="ECO:0000256" key="3">
    <source>
        <dbReference type="ARBA" id="ARBA00022527"/>
    </source>
</evidence>
<dbReference type="SUPFAM" id="SSF56112">
    <property type="entry name" value="Protein kinase-like (PK-like)"/>
    <property type="match status" value="1"/>
</dbReference>
<feature type="transmembrane region" description="Helical" evidence="18">
    <location>
        <begin position="286"/>
        <end position="305"/>
    </location>
</feature>
<keyword evidence="5" id="KW-0808">Transferase</keyword>
<evidence type="ECO:0000256" key="5">
    <source>
        <dbReference type="ARBA" id="ARBA00022679"/>
    </source>
</evidence>
<reference evidence="22 23" key="1">
    <citation type="journal article" date="2021" name="Nat. Plants">
        <title>The Taxus genome provides insights into paclitaxel biosynthesis.</title>
        <authorList>
            <person name="Xiong X."/>
            <person name="Gou J."/>
            <person name="Liao Q."/>
            <person name="Li Y."/>
            <person name="Zhou Q."/>
            <person name="Bi G."/>
            <person name="Li C."/>
            <person name="Du R."/>
            <person name="Wang X."/>
            <person name="Sun T."/>
            <person name="Guo L."/>
            <person name="Liang H."/>
            <person name="Lu P."/>
            <person name="Wu Y."/>
            <person name="Zhang Z."/>
            <person name="Ro D.K."/>
            <person name="Shang Y."/>
            <person name="Huang S."/>
            <person name="Yan J."/>
        </authorList>
    </citation>
    <scope>NUCLEOTIDE SEQUENCE [LARGE SCALE GENOMIC DNA]</scope>
    <source>
        <strain evidence="22">Ta-2019</strain>
    </source>
</reference>
<keyword evidence="9 16" id="KW-0547">Nucleotide-binding</keyword>
<dbReference type="GO" id="GO:0005524">
    <property type="term" value="F:ATP binding"/>
    <property type="evidence" value="ECO:0007669"/>
    <property type="project" value="UniProtKB-UniRule"/>
</dbReference>
<dbReference type="Pfam" id="PF07714">
    <property type="entry name" value="PK_Tyr_Ser-Thr"/>
    <property type="match status" value="1"/>
</dbReference>
<evidence type="ECO:0000259" key="21">
    <source>
        <dbReference type="PROSITE" id="PS51473"/>
    </source>
</evidence>
<evidence type="ECO:0000313" key="23">
    <source>
        <dbReference type="Proteomes" id="UP000824469"/>
    </source>
</evidence>
<name>A0AA38CJ05_TAXCH</name>
<feature type="domain" description="Protein kinase" evidence="20">
    <location>
        <begin position="359"/>
        <end position="636"/>
    </location>
</feature>
<evidence type="ECO:0000256" key="10">
    <source>
        <dbReference type="ARBA" id="ARBA00022777"/>
    </source>
</evidence>
<evidence type="ECO:0000256" key="15">
    <source>
        <dbReference type="ARBA" id="ARBA00023180"/>
    </source>
</evidence>
<keyword evidence="14" id="KW-0675">Receptor</keyword>
<feature type="domain" description="Gnk2-homologous" evidence="21">
    <location>
        <begin position="27"/>
        <end position="130"/>
    </location>
</feature>
<dbReference type="PROSITE" id="PS00108">
    <property type="entry name" value="PROTEIN_KINASE_ST"/>
    <property type="match status" value="1"/>
</dbReference>
<proteinExistence type="predicted"/>